<dbReference type="RefSeq" id="WP_306979253.1">
    <property type="nucleotide sequence ID" value="NZ_JAUSUA010000001.1"/>
</dbReference>
<dbReference type="Gene3D" id="3.10.560.10">
    <property type="entry name" value="Outer membrane lipoprotein wza domain like"/>
    <property type="match status" value="1"/>
</dbReference>
<dbReference type="Pfam" id="PF10531">
    <property type="entry name" value="SLBB"/>
    <property type="match status" value="1"/>
</dbReference>
<feature type="region of interest" description="Disordered" evidence="1">
    <location>
        <begin position="41"/>
        <end position="66"/>
    </location>
</feature>
<accession>A0ABT9YD07</accession>
<keyword evidence="2" id="KW-0812">Transmembrane</keyword>
<dbReference type="SMART" id="SM00278">
    <property type="entry name" value="HhH1"/>
    <property type="match status" value="2"/>
</dbReference>
<comment type="caution">
    <text evidence="4">The sequence shown here is derived from an EMBL/GenBank/DDBJ whole genome shotgun (WGS) entry which is preliminary data.</text>
</comment>
<dbReference type="InterPro" id="IPR019554">
    <property type="entry name" value="Soluble_ligand-bd"/>
</dbReference>
<gene>
    <name evidence="4" type="ORF">J2S05_000287</name>
</gene>
<dbReference type="Pfam" id="PF12836">
    <property type="entry name" value="HHH_3"/>
    <property type="match status" value="1"/>
</dbReference>
<dbReference type="EMBL" id="JAUSUA010000001">
    <property type="protein sequence ID" value="MDQ0205513.1"/>
    <property type="molecule type" value="Genomic_DNA"/>
</dbReference>
<dbReference type="InterPro" id="IPR051675">
    <property type="entry name" value="Endo/Exo/Phosphatase_dom_1"/>
</dbReference>
<dbReference type="SUPFAM" id="SSF47781">
    <property type="entry name" value="RuvA domain 2-like"/>
    <property type="match status" value="1"/>
</dbReference>
<evidence type="ECO:0000259" key="3">
    <source>
        <dbReference type="SMART" id="SM00278"/>
    </source>
</evidence>
<protein>
    <submittedName>
        <fullName evidence="4">Competence protein ComEA</fullName>
    </submittedName>
</protein>
<dbReference type="PANTHER" id="PTHR21180">
    <property type="entry name" value="ENDONUCLEASE/EXONUCLEASE/PHOSPHATASE FAMILY DOMAIN-CONTAINING PROTEIN 1"/>
    <property type="match status" value="1"/>
</dbReference>
<dbReference type="NCBIfam" id="TIGR00426">
    <property type="entry name" value="competence protein ComEA helix-hairpin-helix repeat region"/>
    <property type="match status" value="1"/>
</dbReference>
<keyword evidence="2" id="KW-0472">Membrane</keyword>
<evidence type="ECO:0000313" key="4">
    <source>
        <dbReference type="EMBL" id="MDQ0205513.1"/>
    </source>
</evidence>
<evidence type="ECO:0000313" key="5">
    <source>
        <dbReference type="Proteomes" id="UP001225034"/>
    </source>
</evidence>
<evidence type="ECO:0000256" key="1">
    <source>
        <dbReference type="SAM" id="MobiDB-lite"/>
    </source>
</evidence>
<dbReference type="PANTHER" id="PTHR21180:SF32">
    <property type="entry name" value="ENDONUCLEASE_EXONUCLEASE_PHOSPHATASE FAMILY DOMAIN-CONTAINING PROTEIN 1"/>
    <property type="match status" value="1"/>
</dbReference>
<organism evidence="4 5">
    <name type="scientific">Alkalicoccobacillus murimartini</name>
    <dbReference type="NCBI Taxonomy" id="171685"/>
    <lineage>
        <taxon>Bacteria</taxon>
        <taxon>Bacillati</taxon>
        <taxon>Bacillota</taxon>
        <taxon>Bacilli</taxon>
        <taxon>Bacillales</taxon>
        <taxon>Bacillaceae</taxon>
        <taxon>Alkalicoccobacillus</taxon>
    </lineage>
</organism>
<keyword evidence="5" id="KW-1185">Reference proteome</keyword>
<dbReference type="InterPro" id="IPR004509">
    <property type="entry name" value="Competence_ComEA_HhH"/>
</dbReference>
<sequence length="217" mass="23403">MNMLRAIQPYRVHLVAGVACCIVVIVSFLLFSSGQSQGEANQTELDPWLTQEEPDTPSEEDVDTEESSVIIVDVKGAVSSPGIYRLEASSRVDDAIRAAGGLTENADPNQLNFAMILFDEMLIYAPEIGEEGELVIAQATQPSKEGQASGDDGPLVNLNTATEKDLETLNGIGPSKSATIIAYREEHGDFQTIEELMNVSGIGEKSFEKLKAEITVK</sequence>
<feature type="domain" description="Helix-hairpin-helix DNA-binding motif class 1" evidence="3">
    <location>
        <begin position="164"/>
        <end position="183"/>
    </location>
</feature>
<evidence type="ECO:0000256" key="2">
    <source>
        <dbReference type="SAM" id="Phobius"/>
    </source>
</evidence>
<proteinExistence type="predicted"/>
<dbReference type="InterPro" id="IPR010994">
    <property type="entry name" value="RuvA_2-like"/>
</dbReference>
<dbReference type="Gene3D" id="1.10.150.310">
    <property type="entry name" value="Tex RuvX-like domain-like"/>
    <property type="match status" value="1"/>
</dbReference>
<dbReference type="Proteomes" id="UP001225034">
    <property type="component" value="Unassembled WGS sequence"/>
</dbReference>
<reference evidence="4 5" key="1">
    <citation type="submission" date="2023-07" db="EMBL/GenBank/DDBJ databases">
        <title>Genomic Encyclopedia of Type Strains, Phase IV (KMG-IV): sequencing the most valuable type-strain genomes for metagenomic binning, comparative biology and taxonomic classification.</title>
        <authorList>
            <person name="Goeker M."/>
        </authorList>
    </citation>
    <scope>NUCLEOTIDE SEQUENCE [LARGE SCALE GENOMIC DNA]</scope>
    <source>
        <strain evidence="4 5">DSM 19154</strain>
    </source>
</reference>
<feature type="transmembrane region" description="Helical" evidence="2">
    <location>
        <begin position="12"/>
        <end position="31"/>
    </location>
</feature>
<keyword evidence="2" id="KW-1133">Transmembrane helix</keyword>
<dbReference type="InterPro" id="IPR003583">
    <property type="entry name" value="Hlx-hairpin-Hlx_DNA-bd_motif"/>
</dbReference>
<feature type="compositionally biased region" description="Acidic residues" evidence="1">
    <location>
        <begin position="52"/>
        <end position="66"/>
    </location>
</feature>
<name>A0ABT9YD07_9BACI</name>
<feature type="domain" description="Helix-hairpin-helix DNA-binding motif class 1" evidence="3">
    <location>
        <begin position="194"/>
        <end position="213"/>
    </location>
</feature>